<keyword evidence="4 8" id="KW-0812">Transmembrane</keyword>
<keyword evidence="5 8" id="KW-1133">Transmembrane helix</keyword>
<dbReference type="InterPro" id="IPR024194">
    <property type="entry name" value="Ac/AlaTfrase_AlgI/DltB"/>
</dbReference>
<keyword evidence="6 7" id="KW-0472">Membrane</keyword>
<keyword evidence="10" id="KW-1185">Reference proteome</keyword>
<dbReference type="InterPro" id="IPR028362">
    <property type="entry name" value="AlgI"/>
</dbReference>
<evidence type="ECO:0000256" key="5">
    <source>
        <dbReference type="ARBA" id="ARBA00022989"/>
    </source>
</evidence>
<keyword evidence="3 7" id="KW-1003">Cell membrane</keyword>
<sequence length="485" mass="56722">MLFNSVEYLLFLPTIFVLYWVVAKFGNLKIQNALILAASYIFYGLWDWRFLFLILASTLVDYMMGLAIYKKKQEQKSGRFFLWCSILFNISLLGFFKYYNFFVDAFVDMVGLFGYPIKSTWTLSIILPVGISFYTFQTMSYSLDIYYKRINPTKSFLNFATFVAFFPQLVAGPIERASNLLGQMTKKRTFKYNQTVEGLKLILWGLFKKMVIADGIAPMVDDIFANYGTFSASTLALGVTLFSFQVYGDFSGYSDIAIGTAKLFGIELMSNFKFPNFSRNVAEYWQRWHVSLSTWFRHYLYIPLGGSRVSKLKSVRNICIIFLVSGFWHGANWTFIFWGGFHALAYIPVFLMGRNTIYKNSVVAQNSLLPSFKEVGQLFATFAIVTFSRIFFRSESLTDAFVFIKRLFAQFTWEPYHHPMGYRLVDYFVLLAFFVVYEFLIRRDERSPFKFKSRVVRFCAYTLVIFCILLFYDDGMDRSFIYFQF</sequence>
<feature type="transmembrane region" description="Helical" evidence="8">
    <location>
        <begin position="454"/>
        <end position="472"/>
    </location>
</feature>
<keyword evidence="7 9" id="KW-0808">Transferase</keyword>
<dbReference type="OrthoDB" id="9805788at2"/>
<dbReference type="InterPro" id="IPR004299">
    <property type="entry name" value="MBOAT_fam"/>
</dbReference>
<evidence type="ECO:0000256" key="3">
    <source>
        <dbReference type="ARBA" id="ARBA00022475"/>
    </source>
</evidence>
<name>A0A316KW99_9FLAO</name>
<evidence type="ECO:0000313" key="9">
    <source>
        <dbReference type="EMBL" id="PWL38507.1"/>
    </source>
</evidence>
<dbReference type="PANTHER" id="PTHR13285">
    <property type="entry name" value="ACYLTRANSFERASE"/>
    <property type="match status" value="1"/>
</dbReference>
<dbReference type="PIRSF" id="PIRSF500217">
    <property type="entry name" value="AlgI"/>
    <property type="match status" value="1"/>
</dbReference>
<dbReference type="InterPro" id="IPR051085">
    <property type="entry name" value="MB_O-acyltransferase"/>
</dbReference>
<feature type="transmembrane region" description="Helical" evidence="8">
    <location>
        <begin position="81"/>
        <end position="99"/>
    </location>
</feature>
<feature type="transmembrane region" description="Helical" evidence="8">
    <location>
        <begin position="314"/>
        <end position="330"/>
    </location>
</feature>
<feature type="transmembrane region" description="Helical" evidence="8">
    <location>
        <begin position="6"/>
        <end position="23"/>
    </location>
</feature>
<proteinExistence type="inferred from homology"/>
<feature type="transmembrane region" description="Helical" evidence="8">
    <location>
        <begin position="424"/>
        <end position="442"/>
    </location>
</feature>
<dbReference type="EMBL" id="QGEG01000002">
    <property type="protein sequence ID" value="PWL38507.1"/>
    <property type="molecule type" value="Genomic_DNA"/>
</dbReference>
<feature type="transmembrane region" description="Helical" evidence="8">
    <location>
        <begin position="224"/>
        <end position="244"/>
    </location>
</feature>
<evidence type="ECO:0000256" key="4">
    <source>
        <dbReference type="ARBA" id="ARBA00022692"/>
    </source>
</evidence>
<feature type="transmembrane region" description="Helical" evidence="8">
    <location>
        <begin position="156"/>
        <end position="174"/>
    </location>
</feature>
<comment type="caution">
    <text evidence="9">The sequence shown here is derived from an EMBL/GenBank/DDBJ whole genome shotgun (WGS) entry which is preliminary data.</text>
</comment>
<evidence type="ECO:0000256" key="6">
    <source>
        <dbReference type="ARBA" id="ARBA00023136"/>
    </source>
</evidence>
<dbReference type="GO" id="GO:0005886">
    <property type="term" value="C:plasma membrane"/>
    <property type="evidence" value="ECO:0007669"/>
    <property type="project" value="UniProtKB-SubCell"/>
</dbReference>
<dbReference type="PIRSF" id="PIRSF016636">
    <property type="entry name" value="AlgI_DltB"/>
    <property type="match status" value="1"/>
</dbReference>
<dbReference type="PANTHER" id="PTHR13285:SF18">
    <property type="entry name" value="PROTEIN-CYSTEINE N-PALMITOYLTRANSFERASE RASP"/>
    <property type="match status" value="1"/>
</dbReference>
<comment type="subcellular location">
    <subcellularLocation>
        <location evidence="1">Cell membrane</location>
        <topology evidence="1">Multi-pass membrane protein</topology>
    </subcellularLocation>
</comment>
<dbReference type="Proteomes" id="UP000245762">
    <property type="component" value="Unassembled WGS sequence"/>
</dbReference>
<evidence type="ECO:0000256" key="7">
    <source>
        <dbReference type="PIRNR" id="PIRNR016636"/>
    </source>
</evidence>
<dbReference type="GO" id="GO:0016746">
    <property type="term" value="F:acyltransferase activity"/>
    <property type="evidence" value="ECO:0007669"/>
    <property type="project" value="UniProtKB-KW"/>
</dbReference>
<dbReference type="RefSeq" id="WP_109662504.1">
    <property type="nucleotide sequence ID" value="NZ_QGEG01000002.1"/>
</dbReference>
<dbReference type="GO" id="GO:0042121">
    <property type="term" value="P:alginic acid biosynthetic process"/>
    <property type="evidence" value="ECO:0007669"/>
    <property type="project" value="InterPro"/>
</dbReference>
<evidence type="ECO:0000313" key="10">
    <source>
        <dbReference type="Proteomes" id="UP000245762"/>
    </source>
</evidence>
<reference evidence="9 10" key="1">
    <citation type="submission" date="2018-05" db="EMBL/GenBank/DDBJ databases">
        <title>Complete genome sequence of Flagellimonas aquimarina ECD12 isolated from seaweed Ecklonia cava.</title>
        <authorList>
            <person name="Choi S."/>
            <person name="Seong C."/>
        </authorList>
    </citation>
    <scope>NUCLEOTIDE SEQUENCE [LARGE SCALE GENOMIC DNA]</scope>
    <source>
        <strain evidence="9 10">ECD12</strain>
    </source>
</reference>
<protein>
    <submittedName>
        <fullName evidence="9">Membrane-bound O-acyltransferase family protein</fullName>
    </submittedName>
</protein>
<comment type="similarity">
    <text evidence="2 7">Belongs to the membrane-bound acyltransferase family.</text>
</comment>
<keyword evidence="7 9" id="KW-0012">Acyltransferase</keyword>
<organism evidence="9 10">
    <name type="scientific">Flagellimonas aquimarina</name>
    <dbReference type="NCBI Taxonomy" id="2201895"/>
    <lineage>
        <taxon>Bacteria</taxon>
        <taxon>Pseudomonadati</taxon>
        <taxon>Bacteroidota</taxon>
        <taxon>Flavobacteriia</taxon>
        <taxon>Flavobacteriales</taxon>
        <taxon>Flavobacteriaceae</taxon>
        <taxon>Flagellimonas</taxon>
    </lineage>
</organism>
<dbReference type="Pfam" id="PF03062">
    <property type="entry name" value="MBOAT"/>
    <property type="match status" value="1"/>
</dbReference>
<feature type="transmembrane region" description="Helical" evidence="8">
    <location>
        <begin position="119"/>
        <end position="136"/>
    </location>
</feature>
<accession>A0A316KW99</accession>
<gene>
    <name evidence="9" type="ORF">DKG77_09600</name>
</gene>
<evidence type="ECO:0000256" key="1">
    <source>
        <dbReference type="ARBA" id="ARBA00004651"/>
    </source>
</evidence>
<evidence type="ECO:0000256" key="2">
    <source>
        <dbReference type="ARBA" id="ARBA00010323"/>
    </source>
</evidence>
<evidence type="ECO:0000256" key="8">
    <source>
        <dbReference type="SAM" id="Phobius"/>
    </source>
</evidence>
<dbReference type="AlphaFoldDB" id="A0A316KW99"/>